<dbReference type="Pfam" id="PF11583">
    <property type="entry name" value="AurF"/>
    <property type="match status" value="1"/>
</dbReference>
<sequence length="290" mass="33077">MISNAVRVERLNRASLRRVIEPDVEVAGEPTQEQIVPDELLSVAGLDLELGPEQRARLAREELASIFHNGIMFEAVLMAGFAYQMALGADITDPRFTYALHEIGEETRHSRLFVRLFRQLAPEQRNPFIGGRWATRLYRLALPKLIKRPATLDAFVLAGEEVPDLLQKRLAEHPETDPYIAAVSRYHRAEEARHLAFARTTLGEHYAATTWSDRFAVRWIVPVAVVVMFDLMIQPYVYETVGLPPWRTWRAVRRQRAELRRECARAVLKALTDAGVVRPGAAPPLWRRVT</sequence>
<dbReference type="RefSeq" id="WP_378287566.1">
    <property type="nucleotide sequence ID" value="NZ_JBHSON010000073.1"/>
</dbReference>
<dbReference type="Proteomes" id="UP001596074">
    <property type="component" value="Unassembled WGS sequence"/>
</dbReference>
<accession>A0ABW1A922</accession>
<dbReference type="InterPro" id="IPR012348">
    <property type="entry name" value="RNR-like"/>
</dbReference>
<evidence type="ECO:0000313" key="1">
    <source>
        <dbReference type="EMBL" id="MFC5751631.1"/>
    </source>
</evidence>
<dbReference type="EMBL" id="JBHSON010000073">
    <property type="protein sequence ID" value="MFC5751631.1"/>
    <property type="molecule type" value="Genomic_DNA"/>
</dbReference>
<dbReference type="InterPro" id="IPR025859">
    <property type="entry name" value="AurF/CmlI"/>
</dbReference>
<name>A0ABW1A922_9ACTN</name>
<comment type="caution">
    <text evidence="1">The sequence shown here is derived from an EMBL/GenBank/DDBJ whole genome shotgun (WGS) entry which is preliminary data.</text>
</comment>
<dbReference type="InterPro" id="IPR009078">
    <property type="entry name" value="Ferritin-like_SF"/>
</dbReference>
<dbReference type="SUPFAM" id="SSF47240">
    <property type="entry name" value="Ferritin-like"/>
    <property type="match status" value="1"/>
</dbReference>
<evidence type="ECO:0000313" key="2">
    <source>
        <dbReference type="Proteomes" id="UP001596074"/>
    </source>
</evidence>
<keyword evidence="2" id="KW-1185">Reference proteome</keyword>
<proteinExistence type="predicted"/>
<dbReference type="Gene3D" id="1.10.620.20">
    <property type="entry name" value="Ribonucleotide Reductase, subunit A"/>
    <property type="match status" value="1"/>
</dbReference>
<protein>
    <submittedName>
        <fullName evidence="1">Diiron oxygenase</fullName>
    </submittedName>
</protein>
<organism evidence="1 2">
    <name type="scientific">Actinomadura rugatobispora</name>
    <dbReference type="NCBI Taxonomy" id="1994"/>
    <lineage>
        <taxon>Bacteria</taxon>
        <taxon>Bacillati</taxon>
        <taxon>Actinomycetota</taxon>
        <taxon>Actinomycetes</taxon>
        <taxon>Streptosporangiales</taxon>
        <taxon>Thermomonosporaceae</taxon>
        <taxon>Actinomadura</taxon>
    </lineage>
</organism>
<gene>
    <name evidence="1" type="ORF">ACFPZN_38950</name>
</gene>
<reference evidence="2" key="1">
    <citation type="journal article" date="2019" name="Int. J. Syst. Evol. Microbiol.">
        <title>The Global Catalogue of Microorganisms (GCM) 10K type strain sequencing project: providing services to taxonomists for standard genome sequencing and annotation.</title>
        <authorList>
            <consortium name="The Broad Institute Genomics Platform"/>
            <consortium name="The Broad Institute Genome Sequencing Center for Infectious Disease"/>
            <person name="Wu L."/>
            <person name="Ma J."/>
        </authorList>
    </citation>
    <scope>NUCLEOTIDE SEQUENCE [LARGE SCALE GENOMIC DNA]</scope>
    <source>
        <strain evidence="2">KCTC 42087</strain>
    </source>
</reference>